<evidence type="ECO:0000256" key="1">
    <source>
        <dbReference type="SAM" id="Phobius"/>
    </source>
</evidence>
<feature type="domain" description="DUS-like FMN-binding" evidence="2">
    <location>
        <begin position="86"/>
        <end position="188"/>
    </location>
</feature>
<dbReference type="GO" id="GO:0003723">
    <property type="term" value="F:RNA binding"/>
    <property type="evidence" value="ECO:0007669"/>
    <property type="project" value="TreeGrafter"/>
</dbReference>
<dbReference type="InterPro" id="IPR013785">
    <property type="entry name" value="Aldolase_TIM"/>
</dbReference>
<dbReference type="InterPro" id="IPR035587">
    <property type="entry name" value="DUS-like_FMN-bd"/>
</dbReference>
<name>X0WME7_9ZZZZ</name>
<dbReference type="AlphaFoldDB" id="X0WME7"/>
<dbReference type="EMBL" id="BARS01030780">
    <property type="protein sequence ID" value="GAG25683.1"/>
    <property type="molecule type" value="Genomic_DNA"/>
</dbReference>
<dbReference type="Gene3D" id="3.20.20.70">
    <property type="entry name" value="Aldolase class I"/>
    <property type="match status" value="1"/>
</dbReference>
<reference evidence="3" key="1">
    <citation type="journal article" date="2014" name="Front. Microbiol.">
        <title>High frequency of phylogenetically diverse reductive dehalogenase-homologous genes in deep subseafloor sedimentary metagenomes.</title>
        <authorList>
            <person name="Kawai M."/>
            <person name="Futagami T."/>
            <person name="Toyoda A."/>
            <person name="Takaki Y."/>
            <person name="Nishi S."/>
            <person name="Hori S."/>
            <person name="Arai W."/>
            <person name="Tsubouchi T."/>
            <person name="Morono Y."/>
            <person name="Uchiyama I."/>
            <person name="Ito T."/>
            <person name="Fujiyama A."/>
            <person name="Inagaki F."/>
            <person name="Takami H."/>
        </authorList>
    </citation>
    <scope>NUCLEOTIDE SEQUENCE</scope>
    <source>
        <strain evidence="3">Expedition CK06-06</strain>
    </source>
</reference>
<dbReference type="PANTHER" id="PTHR45846:SF1">
    <property type="entry name" value="TRNA-DIHYDROURIDINE(47) SYNTHASE [NAD(P)(+)]-LIKE"/>
    <property type="match status" value="1"/>
</dbReference>
<proteinExistence type="predicted"/>
<dbReference type="SUPFAM" id="SSF51395">
    <property type="entry name" value="FMN-linked oxidoreductases"/>
    <property type="match status" value="1"/>
</dbReference>
<protein>
    <recommendedName>
        <fullName evidence="2">DUS-like FMN-binding domain-containing protein</fullName>
    </recommendedName>
</protein>
<sequence>MEATEFHYILVMASIEIEGHVLLITLIGVSDNKNFFYKPLFIFLCTGFLFSSARALQGLVWSPEPPCHAYIFRGPDIYMALFSFMFAPMEGYSDCVLRTLCHTHGADLTFTEMAHVESFLRGNKPALAKIEASDSTPVQIQLLTGREDKLERFVEGFRPFPGFKGFNLNLSCPSMDVIRHGKGAAMVKRA</sequence>
<organism evidence="3">
    <name type="scientific">marine sediment metagenome</name>
    <dbReference type="NCBI Taxonomy" id="412755"/>
    <lineage>
        <taxon>unclassified sequences</taxon>
        <taxon>metagenomes</taxon>
        <taxon>ecological metagenomes</taxon>
    </lineage>
</organism>
<feature type="non-terminal residue" evidence="3">
    <location>
        <position position="190"/>
    </location>
</feature>
<feature type="transmembrane region" description="Helical" evidence="1">
    <location>
        <begin position="6"/>
        <end position="29"/>
    </location>
</feature>
<dbReference type="GO" id="GO:0017150">
    <property type="term" value="F:tRNA dihydrouridine synthase activity"/>
    <property type="evidence" value="ECO:0007669"/>
    <property type="project" value="TreeGrafter"/>
</dbReference>
<accession>X0WME7</accession>
<dbReference type="Pfam" id="PF01207">
    <property type="entry name" value="Dus"/>
    <property type="match status" value="1"/>
</dbReference>
<evidence type="ECO:0000313" key="3">
    <source>
        <dbReference type="EMBL" id="GAG25683.1"/>
    </source>
</evidence>
<comment type="caution">
    <text evidence="3">The sequence shown here is derived from an EMBL/GenBank/DDBJ whole genome shotgun (WGS) entry which is preliminary data.</text>
</comment>
<keyword evidence="1" id="KW-1133">Transmembrane helix</keyword>
<keyword evidence="1" id="KW-0812">Transmembrane</keyword>
<feature type="transmembrane region" description="Helical" evidence="1">
    <location>
        <begin position="41"/>
        <end position="61"/>
    </location>
</feature>
<dbReference type="PANTHER" id="PTHR45846">
    <property type="entry name" value="TRNA-DIHYDROURIDINE(47) SYNTHASE [NAD(P)(+)]-LIKE"/>
    <property type="match status" value="1"/>
</dbReference>
<gene>
    <name evidence="3" type="ORF">S01H1_47966</name>
</gene>
<keyword evidence="1" id="KW-0472">Membrane</keyword>
<evidence type="ECO:0000259" key="2">
    <source>
        <dbReference type="Pfam" id="PF01207"/>
    </source>
</evidence>